<evidence type="ECO:0000313" key="13">
    <source>
        <dbReference type="EMBL" id="MBC5695830.1"/>
    </source>
</evidence>
<feature type="region of interest" description="Disordered" evidence="10">
    <location>
        <begin position="1"/>
        <end position="88"/>
    </location>
</feature>
<evidence type="ECO:0000313" key="14">
    <source>
        <dbReference type="Proteomes" id="UP000641741"/>
    </source>
</evidence>
<evidence type="ECO:0000256" key="10">
    <source>
        <dbReference type="SAM" id="MobiDB-lite"/>
    </source>
</evidence>
<comment type="subunit">
    <text evidence="8">Monomer.</text>
</comment>
<feature type="binding site" evidence="8">
    <location>
        <position position="144"/>
    </location>
    <ligand>
        <name>Mn(2+)</name>
        <dbReference type="ChEBI" id="CHEBI:29035"/>
        <label>2</label>
    </ligand>
</feature>
<sequence>MIKKTTAPGASDAAEKAVPVNVLADPVVVKAEEPAKPKRSRKTKAEAEGAAKPAAKRGRKPAAKTTAEKKTSTRRSTAKKAEGPKKPTALIIMDGFGHRAEKKGNAIEAANKPNLDRIFSENPLTYIGASGLDVGLPDGQMGNSEVGHTNIGAGRIVYQELTRITKAIQDGDFFENPALMSAINQCKWFDSTLHIFGLLSDGGVHSHIDHMFALLELARRNGLRKVCFHCFMDGRDTPPQSGIEYIDRLQAKIDAVEVGCIATVSGRYYAMDRDNRWDRVEKAYKAIALGEGEHAASAHEAMEKSYAAGVTDEFVVPVIVTEGATVRDDDAIIFANFRPDRAREITRAFVDPEFTGFERVQPKIHYVCMTQYDATIPGVEIAFKPQSLKNTFGEYISDLGMTQLRIAETEKYAHVTFFFNGGVEKEYPGEDRALVPSPKVATYDLQPEMSEPAVTEECVKRILSGKYDVIILNFANCDMVGHTGVFEAAVKAIEATDDGVGKVVDAILKMGGQCLITADHGNVDQMLDADGVTPFTAHSTNPVPLVMVGHEGKLADGGVLADLAPTMLDMMGLPQPAEMTGHSLLVK</sequence>
<feature type="domain" description="Metalloenzyme" evidence="11">
    <location>
        <begin position="86"/>
        <end position="574"/>
    </location>
</feature>
<dbReference type="Proteomes" id="UP000641741">
    <property type="component" value="Unassembled WGS sequence"/>
</dbReference>
<name>A0ABR7GND3_9FIRM</name>
<dbReference type="HAMAP" id="MF_01038">
    <property type="entry name" value="GpmI"/>
    <property type="match status" value="1"/>
</dbReference>
<keyword evidence="14" id="KW-1185">Reference proteome</keyword>
<evidence type="ECO:0000256" key="3">
    <source>
        <dbReference type="ARBA" id="ARBA00008819"/>
    </source>
</evidence>
<proteinExistence type="inferred from homology"/>
<evidence type="ECO:0000256" key="1">
    <source>
        <dbReference type="ARBA" id="ARBA00000370"/>
    </source>
</evidence>
<comment type="caution">
    <text evidence="13">The sequence shown here is derived from an EMBL/GenBank/DDBJ whole genome shotgun (WGS) entry which is preliminary data.</text>
</comment>
<evidence type="ECO:0000259" key="12">
    <source>
        <dbReference type="Pfam" id="PF06415"/>
    </source>
</evidence>
<feature type="active site" description="Phosphoserine intermediate" evidence="8">
    <location>
        <position position="144"/>
    </location>
</feature>
<evidence type="ECO:0000256" key="7">
    <source>
        <dbReference type="ARBA" id="ARBA00023235"/>
    </source>
</evidence>
<dbReference type="Pfam" id="PF01676">
    <property type="entry name" value="Metalloenzyme"/>
    <property type="match status" value="1"/>
</dbReference>
<comment type="cofactor">
    <cofactor evidence="8">
        <name>Mn(2+)</name>
        <dbReference type="ChEBI" id="CHEBI:29035"/>
    </cofactor>
    <text evidence="8">Binds 2 manganese ions per subunit.</text>
</comment>
<dbReference type="InterPro" id="IPR011258">
    <property type="entry name" value="BPG-indep_PGM_N"/>
</dbReference>
<feature type="binding site" evidence="8">
    <location>
        <position position="538"/>
    </location>
    <ligand>
        <name>Mn(2+)</name>
        <dbReference type="ChEBI" id="CHEBI:29035"/>
        <label>1</label>
    </ligand>
</feature>
<keyword evidence="4 8" id="KW-0479">Metal-binding</keyword>
<accession>A0ABR7GND3</accession>
<keyword evidence="5 8" id="KW-0324">Glycolysis</keyword>
<comment type="similarity">
    <text evidence="3 8">Belongs to the BPG-independent phosphoglycerate mutase family.</text>
</comment>
<feature type="binding site" evidence="8">
    <location>
        <position position="519"/>
    </location>
    <ligand>
        <name>Mn(2+)</name>
        <dbReference type="ChEBI" id="CHEBI:29035"/>
        <label>2</label>
    </ligand>
</feature>
<organism evidence="13 14">
    <name type="scientific">Agathobaculum hominis</name>
    <dbReference type="NCBI Taxonomy" id="2763014"/>
    <lineage>
        <taxon>Bacteria</taxon>
        <taxon>Bacillati</taxon>
        <taxon>Bacillota</taxon>
        <taxon>Clostridia</taxon>
        <taxon>Eubacteriales</taxon>
        <taxon>Butyricicoccaceae</taxon>
        <taxon>Agathobaculum</taxon>
    </lineage>
</organism>
<dbReference type="SUPFAM" id="SSF64158">
    <property type="entry name" value="2,3-Bisphosphoglycerate-independent phosphoglycerate mutase, substrate-binding domain"/>
    <property type="match status" value="1"/>
</dbReference>
<dbReference type="EC" id="5.4.2.12" evidence="8 9"/>
<feature type="binding site" evidence="8">
    <location>
        <begin position="235"/>
        <end position="236"/>
    </location>
    <ligand>
        <name>substrate</name>
    </ligand>
</feature>
<dbReference type="PANTHER" id="PTHR31637:SF0">
    <property type="entry name" value="2,3-BISPHOSPHOGLYCERATE-INDEPENDENT PHOSPHOGLYCERATE MUTASE"/>
    <property type="match status" value="1"/>
</dbReference>
<keyword evidence="6 8" id="KW-0464">Manganese</keyword>
<feature type="binding site" evidence="8">
    <location>
        <position position="273"/>
    </location>
    <ligand>
        <name>substrate</name>
    </ligand>
</feature>
<dbReference type="Pfam" id="PF06415">
    <property type="entry name" value="iPGM_N"/>
    <property type="match status" value="1"/>
</dbReference>
<comment type="pathway">
    <text evidence="2 8">Carbohydrate degradation; glycolysis; pyruvate from D-glyceraldehyde 3-phosphate: step 3/5.</text>
</comment>
<evidence type="ECO:0000256" key="9">
    <source>
        <dbReference type="NCBIfam" id="TIGR01307"/>
    </source>
</evidence>
<dbReference type="Gene3D" id="3.40.720.10">
    <property type="entry name" value="Alkaline Phosphatase, subunit A"/>
    <property type="match status" value="1"/>
</dbReference>
<dbReference type="EMBL" id="JACOPK010000006">
    <property type="protein sequence ID" value="MBC5695830.1"/>
    <property type="molecule type" value="Genomic_DNA"/>
</dbReference>
<comment type="function">
    <text evidence="8">Catalyzes the interconversion of 2-phosphoglycerate and 3-phosphoglycerate.</text>
</comment>
<evidence type="ECO:0000256" key="6">
    <source>
        <dbReference type="ARBA" id="ARBA00023211"/>
    </source>
</evidence>
<evidence type="ECO:0000259" key="11">
    <source>
        <dbReference type="Pfam" id="PF01676"/>
    </source>
</evidence>
<keyword evidence="7 8" id="KW-0413">Isomerase</keyword>
<dbReference type="CDD" id="cd16010">
    <property type="entry name" value="iPGM"/>
    <property type="match status" value="1"/>
</dbReference>
<reference evidence="13 14" key="1">
    <citation type="submission" date="2020-08" db="EMBL/GenBank/DDBJ databases">
        <title>Genome public.</title>
        <authorList>
            <person name="Liu C."/>
            <person name="Sun Q."/>
        </authorList>
    </citation>
    <scope>NUCLEOTIDE SEQUENCE [LARGE SCALE GENOMIC DNA]</scope>
    <source>
        <strain evidence="13 14">M2</strain>
    </source>
</reference>
<dbReference type="PANTHER" id="PTHR31637">
    <property type="entry name" value="2,3-BISPHOSPHOGLYCERATE-INDEPENDENT PHOSPHOGLYCERATE MUTASE"/>
    <property type="match status" value="1"/>
</dbReference>
<evidence type="ECO:0000256" key="2">
    <source>
        <dbReference type="ARBA" id="ARBA00004798"/>
    </source>
</evidence>
<feature type="binding site" evidence="8">
    <location>
        <position position="205"/>
    </location>
    <ligand>
        <name>substrate</name>
    </ligand>
</feature>
<gene>
    <name evidence="8" type="primary">gpmI</name>
    <name evidence="13" type="ORF">H8S02_07715</name>
</gene>
<protein>
    <recommendedName>
        <fullName evidence="8 9">2,3-bisphosphoglycerate-independent phosphoglycerate mutase</fullName>
        <shortName evidence="8">BPG-independent PGAM</shortName>
        <shortName evidence="8">Phosphoglyceromutase</shortName>
        <shortName evidence="8">iPGM</shortName>
        <ecNumber evidence="8 9">5.4.2.12</ecNumber>
    </recommendedName>
</protein>
<dbReference type="InterPro" id="IPR017850">
    <property type="entry name" value="Alkaline_phosphatase_core_sf"/>
</dbReference>
<evidence type="ECO:0000256" key="8">
    <source>
        <dbReference type="HAMAP-Rule" id="MF_01038"/>
    </source>
</evidence>
<feature type="compositionally biased region" description="Low complexity" evidence="10">
    <location>
        <begin position="17"/>
        <end position="29"/>
    </location>
</feature>
<feature type="domain" description="BPG-independent PGAM N-terminal" evidence="12">
    <location>
        <begin position="164"/>
        <end position="373"/>
    </location>
</feature>
<dbReference type="Gene3D" id="3.40.1450.10">
    <property type="entry name" value="BPG-independent phosphoglycerate mutase, domain B"/>
    <property type="match status" value="1"/>
</dbReference>
<dbReference type="InterPro" id="IPR005995">
    <property type="entry name" value="Pgm_bpd_ind"/>
</dbReference>
<dbReference type="InterPro" id="IPR006124">
    <property type="entry name" value="Metalloenzyme"/>
</dbReference>
<dbReference type="RefSeq" id="WP_186970037.1">
    <property type="nucleotide sequence ID" value="NZ_JACOPK010000006.1"/>
</dbReference>
<feature type="binding site" evidence="8">
    <location>
        <position position="267"/>
    </location>
    <ligand>
        <name>substrate</name>
    </ligand>
</feature>
<comment type="catalytic activity">
    <reaction evidence="1 8">
        <text>(2R)-2-phosphoglycerate = (2R)-3-phosphoglycerate</text>
        <dbReference type="Rhea" id="RHEA:15901"/>
        <dbReference type="ChEBI" id="CHEBI:58272"/>
        <dbReference type="ChEBI" id="CHEBI:58289"/>
        <dbReference type="EC" id="5.4.2.12"/>
    </reaction>
</comment>
<dbReference type="InterPro" id="IPR036646">
    <property type="entry name" value="PGAM_B_sf"/>
</dbReference>
<feature type="binding site" evidence="8">
    <location>
        <position position="411"/>
    </location>
    <ligand>
        <name>substrate</name>
    </ligand>
</feature>
<evidence type="ECO:0000256" key="4">
    <source>
        <dbReference type="ARBA" id="ARBA00022723"/>
    </source>
</evidence>
<dbReference type="GO" id="GO:0004619">
    <property type="term" value="F:phosphoglycerate mutase activity"/>
    <property type="evidence" value="ECO:0007669"/>
    <property type="project" value="UniProtKB-EC"/>
</dbReference>
<feature type="binding site" evidence="8">
    <location>
        <position position="520"/>
    </location>
    <ligand>
        <name>Mn(2+)</name>
        <dbReference type="ChEBI" id="CHEBI:29035"/>
        <label>2</label>
    </ligand>
</feature>
<evidence type="ECO:0000256" key="5">
    <source>
        <dbReference type="ARBA" id="ARBA00023152"/>
    </source>
</evidence>
<feature type="binding site" evidence="8">
    <location>
        <position position="482"/>
    </location>
    <ligand>
        <name>Mn(2+)</name>
        <dbReference type="ChEBI" id="CHEBI:29035"/>
        <label>1</label>
    </ligand>
</feature>
<feature type="binding site" evidence="8">
    <location>
        <position position="478"/>
    </location>
    <ligand>
        <name>Mn(2+)</name>
        <dbReference type="ChEBI" id="CHEBI:29035"/>
        <label>1</label>
    </ligand>
</feature>
<dbReference type="SUPFAM" id="SSF53649">
    <property type="entry name" value="Alkaline phosphatase-like"/>
    <property type="match status" value="1"/>
</dbReference>
<feature type="binding site" evidence="8">
    <location>
        <begin position="338"/>
        <end position="341"/>
    </location>
    <ligand>
        <name>substrate</name>
    </ligand>
</feature>
<dbReference type="NCBIfam" id="TIGR01307">
    <property type="entry name" value="pgm_bpd_ind"/>
    <property type="match status" value="1"/>
</dbReference>
<feature type="binding site" evidence="8">
    <location>
        <position position="94"/>
    </location>
    <ligand>
        <name>Mn(2+)</name>
        <dbReference type="ChEBI" id="CHEBI:29035"/>
        <label>2</label>
    </ligand>
</feature>